<protein>
    <submittedName>
        <fullName evidence="2">Uncharacterized protein LOC107067775</fullName>
    </submittedName>
</protein>
<sequence>MSIELGHRIRGPKGSNAIGERGPYVLQSSYPRLFLGTQGPGQGIAIKAYCVAPRKRSIFPCTAQEKPSTTMKLLIVLSAVVVAVSAYPGHPWAAPVHAPAVHHVINVPQPAPVPPVHPQPLNIKVPHTQSVRIPYQGVHVPSPHLVGVEHYVPEPEVKVVAKPVAHHPW</sequence>
<dbReference type="GeneID" id="107067775"/>
<reference evidence="2" key="1">
    <citation type="submission" date="2025-08" db="UniProtKB">
        <authorList>
            <consortium name="RefSeq"/>
        </authorList>
    </citation>
    <scope>IDENTIFICATION</scope>
    <source>
        <tissue evidence="2">Whole body</tissue>
    </source>
</reference>
<evidence type="ECO:0000313" key="2">
    <source>
        <dbReference type="RefSeq" id="XP_015179062.1"/>
    </source>
</evidence>
<evidence type="ECO:0000313" key="1">
    <source>
        <dbReference type="Proteomes" id="UP000694924"/>
    </source>
</evidence>
<accession>A0ABM1IFS5</accession>
<keyword evidence="1" id="KW-1185">Reference proteome</keyword>
<organism evidence="1 2">
    <name type="scientific">Polistes dominula</name>
    <name type="common">European paper wasp</name>
    <name type="synonym">Vespa dominula</name>
    <dbReference type="NCBI Taxonomy" id="743375"/>
    <lineage>
        <taxon>Eukaryota</taxon>
        <taxon>Metazoa</taxon>
        <taxon>Ecdysozoa</taxon>
        <taxon>Arthropoda</taxon>
        <taxon>Hexapoda</taxon>
        <taxon>Insecta</taxon>
        <taxon>Pterygota</taxon>
        <taxon>Neoptera</taxon>
        <taxon>Endopterygota</taxon>
        <taxon>Hymenoptera</taxon>
        <taxon>Apocrita</taxon>
        <taxon>Aculeata</taxon>
        <taxon>Vespoidea</taxon>
        <taxon>Vespidae</taxon>
        <taxon>Polistinae</taxon>
        <taxon>Polistini</taxon>
        <taxon>Polistes</taxon>
    </lineage>
</organism>
<dbReference type="Proteomes" id="UP000694924">
    <property type="component" value="Unplaced"/>
</dbReference>
<gene>
    <name evidence="2" type="primary">LOC107067775</name>
</gene>
<name>A0ABM1IFS5_POLDO</name>
<proteinExistence type="predicted"/>
<dbReference type="RefSeq" id="XP_015179062.1">
    <property type="nucleotide sequence ID" value="XM_015323576.1"/>
</dbReference>